<dbReference type="SUPFAM" id="SSF56176">
    <property type="entry name" value="FAD-binding/transporter-associated domain-like"/>
    <property type="match status" value="1"/>
</dbReference>
<protein>
    <submittedName>
        <fullName evidence="6">Hydroxyacid dehydrogenase</fullName>
    </submittedName>
</protein>
<dbReference type="FunFam" id="1.10.45.10:FF:000001">
    <property type="entry name" value="D-lactate dehydrogenase mitochondrial"/>
    <property type="match status" value="1"/>
</dbReference>
<evidence type="ECO:0000256" key="2">
    <source>
        <dbReference type="ARBA" id="ARBA00008000"/>
    </source>
</evidence>
<keyword evidence="4" id="KW-0274">FAD</keyword>
<sequence>MPADILGKLAAILGPSGLITDPADLAPKLRDHRGRYAGAAAFAVRPARVADLAAAMALLYEAGVPMVPQGGNTGLVGGATPDGSGREVLILTDRLRQIRAVDPAGDTITVEAGCLLAEVQAAAEAAGRHYAVSLASEGSCTIGGNLSTNAGGIHVLRYGNTREQVLGLEVVLPDGRLWHGLRALRKDNTGYDLKHLFIGAEGTLGVITAACLKLWPRPAGRAVAFCAVSDVAAAVALLGRLRGAAGEALTAFELIPEIGLGFVLRHMPGRRRPLAAPSPWYVLTEIASQGADQQAVLEAALGTAIADGLVQDAAIAASDAQAAALWALREDMSDAQRPEGASLKHDVSIPVPGIAGFVAAAEASVRARDPGVRIVCFGHVGDGNLHFNLSQPLGASPADFLARTEEFAQLVHDIVHAHAGSISAEHGLGRLKVEEITRYHDQVEIDLKRRIKTAFDPKGLMNPGKVVRQ</sequence>
<dbReference type="Pfam" id="PF02913">
    <property type="entry name" value="FAD-oxidase_C"/>
    <property type="match status" value="1"/>
</dbReference>
<dbReference type="Gene3D" id="3.30.70.2190">
    <property type="match status" value="1"/>
</dbReference>
<comment type="similarity">
    <text evidence="2">Belongs to the FAD-binding oxidoreductase/transferase type 4 family.</text>
</comment>
<feature type="domain" description="FAD-binding PCMH-type" evidence="5">
    <location>
        <begin position="36"/>
        <end position="217"/>
    </location>
</feature>
<dbReference type="InterPro" id="IPR016166">
    <property type="entry name" value="FAD-bd_PCMH"/>
</dbReference>
<dbReference type="InterPro" id="IPR006094">
    <property type="entry name" value="Oxid_FAD_bind_N"/>
</dbReference>
<dbReference type="EMBL" id="QGLF01000002">
    <property type="protein sequence ID" value="PWR22442.1"/>
    <property type="molecule type" value="Genomic_DNA"/>
</dbReference>
<dbReference type="SUPFAM" id="SSF55103">
    <property type="entry name" value="FAD-linked oxidases, C-terminal domain"/>
    <property type="match status" value="1"/>
</dbReference>
<evidence type="ECO:0000256" key="1">
    <source>
        <dbReference type="ARBA" id="ARBA00001974"/>
    </source>
</evidence>
<reference evidence="7" key="1">
    <citation type="submission" date="2018-05" db="EMBL/GenBank/DDBJ databases">
        <title>Zavarzinia sp. HR-AS.</title>
        <authorList>
            <person name="Lee Y."/>
            <person name="Jeon C.O."/>
        </authorList>
    </citation>
    <scope>NUCLEOTIDE SEQUENCE [LARGE SCALE GENOMIC DNA]</scope>
    <source>
        <strain evidence="7">DSM 1231</strain>
    </source>
</reference>
<dbReference type="AlphaFoldDB" id="A0A317E7G0"/>
<comment type="cofactor">
    <cofactor evidence="1">
        <name>FAD</name>
        <dbReference type="ChEBI" id="CHEBI:57692"/>
    </cofactor>
</comment>
<dbReference type="GO" id="GO:0003824">
    <property type="term" value="F:catalytic activity"/>
    <property type="evidence" value="ECO:0007669"/>
    <property type="project" value="InterPro"/>
</dbReference>
<comment type="caution">
    <text evidence="6">The sequence shown here is derived from an EMBL/GenBank/DDBJ whole genome shotgun (WGS) entry which is preliminary data.</text>
</comment>
<dbReference type="InterPro" id="IPR016171">
    <property type="entry name" value="Vanillyl_alc_oxidase_C-sub2"/>
</dbReference>
<evidence type="ECO:0000256" key="4">
    <source>
        <dbReference type="ARBA" id="ARBA00022827"/>
    </source>
</evidence>
<name>A0A317E7G0_9PROT</name>
<proteinExistence type="inferred from homology"/>
<evidence type="ECO:0000256" key="3">
    <source>
        <dbReference type="ARBA" id="ARBA00022630"/>
    </source>
</evidence>
<dbReference type="InterPro" id="IPR016169">
    <property type="entry name" value="FAD-bd_PCMH_sub2"/>
</dbReference>
<organism evidence="6 7">
    <name type="scientific">Zavarzinia compransoris</name>
    <dbReference type="NCBI Taxonomy" id="1264899"/>
    <lineage>
        <taxon>Bacteria</taxon>
        <taxon>Pseudomonadati</taxon>
        <taxon>Pseudomonadota</taxon>
        <taxon>Alphaproteobacteria</taxon>
        <taxon>Rhodospirillales</taxon>
        <taxon>Zavarziniaceae</taxon>
        <taxon>Zavarzinia</taxon>
    </lineage>
</organism>
<dbReference type="Proteomes" id="UP000246077">
    <property type="component" value="Unassembled WGS sequence"/>
</dbReference>
<evidence type="ECO:0000313" key="6">
    <source>
        <dbReference type="EMBL" id="PWR22442.1"/>
    </source>
</evidence>
<dbReference type="PROSITE" id="PS51387">
    <property type="entry name" value="FAD_PCMH"/>
    <property type="match status" value="1"/>
</dbReference>
<dbReference type="InterPro" id="IPR016164">
    <property type="entry name" value="FAD-linked_Oxase-like_C"/>
</dbReference>
<dbReference type="Gene3D" id="3.30.70.2740">
    <property type="match status" value="1"/>
</dbReference>
<dbReference type="Gene3D" id="1.10.45.10">
    <property type="entry name" value="Vanillyl-alcohol Oxidase, Chain A, domain 4"/>
    <property type="match status" value="1"/>
</dbReference>
<dbReference type="PANTHER" id="PTHR43716:SF2">
    <property type="entry name" value="BLL6224 PROTEIN"/>
    <property type="match status" value="1"/>
</dbReference>
<dbReference type="OrthoDB" id="9815648at2"/>
<accession>A0A317E7G0</accession>
<dbReference type="InterPro" id="IPR004113">
    <property type="entry name" value="FAD-bd_oxidored_4_C"/>
</dbReference>
<dbReference type="Gene3D" id="3.30.465.10">
    <property type="match status" value="1"/>
</dbReference>
<dbReference type="InterPro" id="IPR051264">
    <property type="entry name" value="FAD-oxidored/transferase_4"/>
</dbReference>
<dbReference type="GO" id="GO:0071949">
    <property type="term" value="F:FAD binding"/>
    <property type="evidence" value="ECO:0007669"/>
    <property type="project" value="InterPro"/>
</dbReference>
<dbReference type="Gene3D" id="3.30.43.10">
    <property type="entry name" value="Uridine Diphospho-n-acetylenolpyruvylglucosamine Reductase, domain 2"/>
    <property type="match status" value="1"/>
</dbReference>
<dbReference type="InterPro" id="IPR036318">
    <property type="entry name" value="FAD-bd_PCMH-like_sf"/>
</dbReference>
<keyword evidence="7" id="KW-1185">Reference proteome</keyword>
<keyword evidence="3" id="KW-0285">Flavoprotein</keyword>
<dbReference type="PANTHER" id="PTHR43716">
    <property type="entry name" value="D-2-HYDROXYGLUTARATE DEHYDROGENASE, MITOCHONDRIAL"/>
    <property type="match status" value="1"/>
</dbReference>
<dbReference type="Pfam" id="PF01565">
    <property type="entry name" value="FAD_binding_4"/>
    <property type="match status" value="1"/>
</dbReference>
<evidence type="ECO:0000259" key="5">
    <source>
        <dbReference type="PROSITE" id="PS51387"/>
    </source>
</evidence>
<dbReference type="GO" id="GO:0022904">
    <property type="term" value="P:respiratory electron transport chain"/>
    <property type="evidence" value="ECO:0007669"/>
    <property type="project" value="TreeGrafter"/>
</dbReference>
<evidence type="ECO:0000313" key="7">
    <source>
        <dbReference type="Proteomes" id="UP000246077"/>
    </source>
</evidence>
<dbReference type="InterPro" id="IPR016167">
    <property type="entry name" value="FAD-bd_PCMH_sub1"/>
</dbReference>
<gene>
    <name evidence="6" type="ORF">DKG75_09695</name>
</gene>